<dbReference type="Proteomes" id="UP000265520">
    <property type="component" value="Unassembled WGS sequence"/>
</dbReference>
<dbReference type="AlphaFoldDB" id="A0A392MPF7"/>
<name>A0A392MPF7_9FABA</name>
<sequence length="90" mass="9694">MNEESYFSHPRDTQSPPGNPIIPLSLCVGRALKNEELLKTPIATYAASNGRWLLAMGAASEVGSRTTPPIQSKMLATCQAVIGCEKGKEY</sequence>
<evidence type="ECO:0000256" key="1">
    <source>
        <dbReference type="SAM" id="MobiDB-lite"/>
    </source>
</evidence>
<evidence type="ECO:0000313" key="3">
    <source>
        <dbReference type="Proteomes" id="UP000265520"/>
    </source>
</evidence>
<keyword evidence="3" id="KW-1185">Reference proteome</keyword>
<organism evidence="2 3">
    <name type="scientific">Trifolium medium</name>
    <dbReference type="NCBI Taxonomy" id="97028"/>
    <lineage>
        <taxon>Eukaryota</taxon>
        <taxon>Viridiplantae</taxon>
        <taxon>Streptophyta</taxon>
        <taxon>Embryophyta</taxon>
        <taxon>Tracheophyta</taxon>
        <taxon>Spermatophyta</taxon>
        <taxon>Magnoliopsida</taxon>
        <taxon>eudicotyledons</taxon>
        <taxon>Gunneridae</taxon>
        <taxon>Pentapetalae</taxon>
        <taxon>rosids</taxon>
        <taxon>fabids</taxon>
        <taxon>Fabales</taxon>
        <taxon>Fabaceae</taxon>
        <taxon>Papilionoideae</taxon>
        <taxon>50 kb inversion clade</taxon>
        <taxon>NPAAA clade</taxon>
        <taxon>Hologalegina</taxon>
        <taxon>IRL clade</taxon>
        <taxon>Trifolieae</taxon>
        <taxon>Trifolium</taxon>
    </lineage>
</organism>
<evidence type="ECO:0000313" key="2">
    <source>
        <dbReference type="EMBL" id="MCH89113.1"/>
    </source>
</evidence>
<gene>
    <name evidence="2" type="ORF">A2U01_0010006</name>
</gene>
<proteinExistence type="predicted"/>
<dbReference type="EMBL" id="LXQA010015488">
    <property type="protein sequence ID" value="MCH89113.1"/>
    <property type="molecule type" value="Genomic_DNA"/>
</dbReference>
<feature type="region of interest" description="Disordered" evidence="1">
    <location>
        <begin position="1"/>
        <end position="20"/>
    </location>
</feature>
<reference evidence="2 3" key="1">
    <citation type="journal article" date="2018" name="Front. Plant Sci.">
        <title>Red Clover (Trifolium pratense) and Zigzag Clover (T. medium) - A Picture of Genomic Similarities and Differences.</title>
        <authorList>
            <person name="Dluhosova J."/>
            <person name="Istvanek J."/>
            <person name="Nedelnik J."/>
            <person name="Repkova J."/>
        </authorList>
    </citation>
    <scope>NUCLEOTIDE SEQUENCE [LARGE SCALE GENOMIC DNA]</scope>
    <source>
        <strain evidence="3">cv. 10/8</strain>
        <tissue evidence="2">Leaf</tissue>
    </source>
</reference>
<protein>
    <submittedName>
        <fullName evidence="2">Uncharacterized protein</fullName>
    </submittedName>
</protein>
<accession>A0A392MPF7</accession>
<comment type="caution">
    <text evidence="2">The sequence shown here is derived from an EMBL/GenBank/DDBJ whole genome shotgun (WGS) entry which is preliminary data.</text>
</comment>